<feature type="chain" id="PRO_5012147480" description="Ice-binding protein C-terminal domain-containing protein" evidence="1">
    <location>
        <begin position="23"/>
        <end position="270"/>
    </location>
</feature>
<organism evidence="3 4">
    <name type="scientific">Colwellia psychrerythraea</name>
    <name type="common">Vibrio psychroerythus</name>
    <dbReference type="NCBI Taxonomy" id="28229"/>
    <lineage>
        <taxon>Bacteria</taxon>
        <taxon>Pseudomonadati</taxon>
        <taxon>Pseudomonadota</taxon>
        <taxon>Gammaproteobacteria</taxon>
        <taxon>Alteromonadales</taxon>
        <taxon>Colwelliaceae</taxon>
        <taxon>Colwellia</taxon>
    </lineage>
</organism>
<feature type="domain" description="Ice-binding protein C-terminal" evidence="2">
    <location>
        <begin position="246"/>
        <end position="268"/>
    </location>
</feature>
<protein>
    <recommendedName>
        <fullName evidence="2">Ice-binding protein C-terminal domain-containing protein</fullName>
    </recommendedName>
</protein>
<sequence length="270" mass="27798">MNNFKKIIAASAIALASSAVSADEVNAGGITWDAFGPQNGVAAGFTFQQWNADPTAGIYGTGSEGQSTLISGAAISPLNPTGELVGVGEFNAFYENRGVGGAFNPTTCASCELTYAFGGLVLESIVGDQLVYNTDNAWLNVYFDEATPFGNFGNLTNTNDSAHTEVADAQDGTLWASLVFDSFEVKGSLLGGFANIELSVVGGLADVVAALDYNETVSDIKMTSSSIFQGGQLYSTVSTGQLANKVPEPTSLAIFGLGLLGLAGAARRKA</sequence>
<proteinExistence type="predicted"/>
<evidence type="ECO:0000259" key="2">
    <source>
        <dbReference type="Pfam" id="PF07589"/>
    </source>
</evidence>
<dbReference type="InterPro" id="IPR013424">
    <property type="entry name" value="Ice-binding_C"/>
</dbReference>
<evidence type="ECO:0000313" key="3">
    <source>
        <dbReference type="EMBL" id="OUR82538.1"/>
    </source>
</evidence>
<gene>
    <name evidence="3" type="ORF">A9Q75_05695</name>
</gene>
<dbReference type="EMBL" id="MAAF01000039">
    <property type="protein sequence ID" value="OUR82538.1"/>
    <property type="molecule type" value="Genomic_DNA"/>
</dbReference>
<evidence type="ECO:0000313" key="4">
    <source>
        <dbReference type="Proteomes" id="UP000243053"/>
    </source>
</evidence>
<reference evidence="4" key="1">
    <citation type="journal article" date="2017" name="Proc. Natl. Acad. Sci. U.S.A.">
        <title>Simulation of Deepwater Horizon oil plume reveals substrate specialization within a complex community of hydrocarbon degraders.</title>
        <authorList>
            <person name="Hu P."/>
            <person name="Dubinsky E.A."/>
            <person name="Probst A.J."/>
            <person name="Wang J."/>
            <person name="Sieber C.M.K."/>
            <person name="Tom L.M."/>
            <person name="Gardinali P."/>
            <person name="Banfield J.F."/>
            <person name="Atlas R.M."/>
            <person name="Andersen G.L."/>
        </authorList>
    </citation>
    <scope>NUCLEOTIDE SEQUENCE [LARGE SCALE GENOMIC DNA]</scope>
</reference>
<name>A0A1Y5EIG4_COLPS</name>
<dbReference type="NCBIfam" id="TIGR02595">
    <property type="entry name" value="PEP_CTERM"/>
    <property type="match status" value="1"/>
</dbReference>
<accession>A0A1Y5EIG4</accession>
<dbReference type="Pfam" id="PF07589">
    <property type="entry name" value="PEP-CTERM"/>
    <property type="match status" value="1"/>
</dbReference>
<feature type="signal peptide" evidence="1">
    <location>
        <begin position="1"/>
        <end position="22"/>
    </location>
</feature>
<keyword evidence="1" id="KW-0732">Signal</keyword>
<evidence type="ECO:0000256" key="1">
    <source>
        <dbReference type="SAM" id="SignalP"/>
    </source>
</evidence>
<dbReference type="AlphaFoldDB" id="A0A1Y5EIG4"/>
<dbReference type="Proteomes" id="UP000243053">
    <property type="component" value="Unassembled WGS sequence"/>
</dbReference>
<comment type="caution">
    <text evidence="3">The sequence shown here is derived from an EMBL/GenBank/DDBJ whole genome shotgun (WGS) entry which is preliminary data.</text>
</comment>